<dbReference type="InterPro" id="IPR036388">
    <property type="entry name" value="WH-like_DNA-bd_sf"/>
</dbReference>
<name>A0A4Q9DGL4_9BACL</name>
<dbReference type="CDD" id="cd00090">
    <property type="entry name" value="HTH_ARSR"/>
    <property type="match status" value="1"/>
</dbReference>
<dbReference type="OrthoDB" id="9798835at2"/>
<keyword evidence="2" id="KW-0238">DNA-binding</keyword>
<comment type="caution">
    <text evidence="5">The sequence shown here is derived from an EMBL/GenBank/DDBJ whole genome shotgun (WGS) entry which is preliminary data.</text>
</comment>
<dbReference type="NCBIfam" id="NF033788">
    <property type="entry name" value="HTH_metalloreg"/>
    <property type="match status" value="1"/>
</dbReference>
<evidence type="ECO:0000313" key="5">
    <source>
        <dbReference type="EMBL" id="TBL71447.1"/>
    </source>
</evidence>
<keyword evidence="3" id="KW-0804">Transcription</keyword>
<keyword evidence="6" id="KW-1185">Reference proteome</keyword>
<dbReference type="PANTHER" id="PTHR43132">
    <property type="entry name" value="ARSENICAL RESISTANCE OPERON REPRESSOR ARSR-RELATED"/>
    <property type="match status" value="1"/>
</dbReference>
<sequence>MDLSLQQFKAEFFKALAHPLRIRILEVLSEGDKTVNEIQSIIGSEGSAVSQQLAILRGKNVVYGRKDGTSVVYSLRDPLVNDLLKVAKQIFDNHLVGTITLLEHMRASDKSDKPLPSLKNSQY</sequence>
<dbReference type="Gene3D" id="1.10.10.10">
    <property type="entry name" value="Winged helix-like DNA-binding domain superfamily/Winged helix DNA-binding domain"/>
    <property type="match status" value="1"/>
</dbReference>
<dbReference type="SMART" id="SM00418">
    <property type="entry name" value="HTH_ARSR"/>
    <property type="match status" value="1"/>
</dbReference>
<protein>
    <submittedName>
        <fullName evidence="5">ArsR family transcriptional regulator</fullName>
    </submittedName>
</protein>
<dbReference type="RefSeq" id="WP_131017313.1">
    <property type="nucleotide sequence ID" value="NZ_SIRE01000026.1"/>
</dbReference>
<evidence type="ECO:0000259" key="4">
    <source>
        <dbReference type="PROSITE" id="PS50987"/>
    </source>
</evidence>
<dbReference type="PROSITE" id="PS50987">
    <property type="entry name" value="HTH_ARSR_2"/>
    <property type="match status" value="1"/>
</dbReference>
<evidence type="ECO:0000256" key="1">
    <source>
        <dbReference type="ARBA" id="ARBA00023015"/>
    </source>
</evidence>
<reference evidence="5 6" key="1">
    <citation type="submission" date="2019-02" db="EMBL/GenBank/DDBJ databases">
        <title>Paenibacillus sp. nov., isolated from surface-sterilized tissue of Thalictrum simplex L.</title>
        <authorList>
            <person name="Tuo L."/>
        </authorList>
    </citation>
    <scope>NUCLEOTIDE SEQUENCE [LARGE SCALE GENOMIC DNA]</scope>
    <source>
        <strain evidence="5 6">N2SHLJ1</strain>
    </source>
</reference>
<accession>A0A4Q9DGL4</accession>
<dbReference type="InterPro" id="IPR036390">
    <property type="entry name" value="WH_DNA-bd_sf"/>
</dbReference>
<organism evidence="5 6">
    <name type="scientific">Paenibacillus thalictri</name>
    <dbReference type="NCBI Taxonomy" id="2527873"/>
    <lineage>
        <taxon>Bacteria</taxon>
        <taxon>Bacillati</taxon>
        <taxon>Bacillota</taxon>
        <taxon>Bacilli</taxon>
        <taxon>Bacillales</taxon>
        <taxon>Paenibacillaceae</taxon>
        <taxon>Paenibacillus</taxon>
    </lineage>
</organism>
<proteinExistence type="predicted"/>
<feature type="domain" description="HTH arsR-type" evidence="4">
    <location>
        <begin position="1"/>
        <end position="95"/>
    </location>
</feature>
<dbReference type="EMBL" id="SIRE01000026">
    <property type="protein sequence ID" value="TBL71447.1"/>
    <property type="molecule type" value="Genomic_DNA"/>
</dbReference>
<gene>
    <name evidence="5" type="ORF">EYB31_30650</name>
</gene>
<dbReference type="InterPro" id="IPR011991">
    <property type="entry name" value="ArsR-like_HTH"/>
</dbReference>
<dbReference type="GO" id="GO:0003700">
    <property type="term" value="F:DNA-binding transcription factor activity"/>
    <property type="evidence" value="ECO:0007669"/>
    <property type="project" value="InterPro"/>
</dbReference>
<dbReference type="PRINTS" id="PR00778">
    <property type="entry name" value="HTHARSR"/>
</dbReference>
<dbReference type="PANTHER" id="PTHR43132:SF2">
    <property type="entry name" value="ARSENICAL RESISTANCE OPERON REPRESSOR ARSR-RELATED"/>
    <property type="match status" value="1"/>
</dbReference>
<keyword evidence="1" id="KW-0805">Transcription regulation</keyword>
<dbReference type="AlphaFoldDB" id="A0A4Q9DGL4"/>
<dbReference type="Proteomes" id="UP000293142">
    <property type="component" value="Unassembled WGS sequence"/>
</dbReference>
<evidence type="ECO:0000313" key="6">
    <source>
        <dbReference type="Proteomes" id="UP000293142"/>
    </source>
</evidence>
<dbReference type="InterPro" id="IPR051011">
    <property type="entry name" value="Metal_resp_trans_reg"/>
</dbReference>
<evidence type="ECO:0000256" key="3">
    <source>
        <dbReference type="ARBA" id="ARBA00023163"/>
    </source>
</evidence>
<dbReference type="InterPro" id="IPR001845">
    <property type="entry name" value="HTH_ArsR_DNA-bd_dom"/>
</dbReference>
<dbReference type="GO" id="GO:0003677">
    <property type="term" value="F:DNA binding"/>
    <property type="evidence" value="ECO:0007669"/>
    <property type="project" value="UniProtKB-KW"/>
</dbReference>
<dbReference type="Pfam" id="PF01022">
    <property type="entry name" value="HTH_5"/>
    <property type="match status" value="1"/>
</dbReference>
<evidence type="ECO:0000256" key="2">
    <source>
        <dbReference type="ARBA" id="ARBA00023125"/>
    </source>
</evidence>
<dbReference type="SUPFAM" id="SSF46785">
    <property type="entry name" value="Winged helix' DNA-binding domain"/>
    <property type="match status" value="1"/>
</dbReference>